<evidence type="ECO:0000313" key="8">
    <source>
        <dbReference type="EMBL" id="MCG6658790.1"/>
    </source>
</evidence>
<dbReference type="PIRSF" id="PIRSF002030">
    <property type="entry name" value="Globin_Protozoa/Cyanobacteria"/>
    <property type="match status" value="1"/>
</dbReference>
<proteinExistence type="inferred from homology"/>
<dbReference type="InterPro" id="IPR001486">
    <property type="entry name" value="Hemoglobin_trunc"/>
</dbReference>
<reference evidence="8 9" key="1">
    <citation type="submission" date="2020-05" db="EMBL/GenBank/DDBJ databases">
        <title>Comparative genomic analysis of denitrifying bacteria from Halomonas genus.</title>
        <authorList>
            <person name="Wang L."/>
            <person name="Shao Z."/>
        </authorList>
    </citation>
    <scope>NUCLEOTIDE SEQUENCE [LARGE SCALE GENOMIC DNA]</scope>
    <source>
        <strain evidence="8 9">A4</strain>
    </source>
</reference>
<evidence type="ECO:0000256" key="4">
    <source>
        <dbReference type="ARBA" id="ARBA00022723"/>
    </source>
</evidence>
<dbReference type="EMBL" id="JABFUC010000011">
    <property type="protein sequence ID" value="MCG6658790.1"/>
    <property type="molecule type" value="Genomic_DNA"/>
</dbReference>
<accession>A0ABS9PAJ9</accession>
<dbReference type="RefSeq" id="WP_238977940.1">
    <property type="nucleotide sequence ID" value="NZ_JABFUC010000011.1"/>
</dbReference>
<comment type="caution">
    <text evidence="8">The sequence shown here is derived from an EMBL/GenBank/DDBJ whole genome shotgun (WGS) entry which is preliminary data.</text>
</comment>
<keyword evidence="5 6" id="KW-0408">Iron</keyword>
<evidence type="ECO:0000313" key="9">
    <source>
        <dbReference type="Proteomes" id="UP000814385"/>
    </source>
</evidence>
<keyword evidence="4 6" id="KW-0479">Metal-binding</keyword>
<feature type="chain" id="PRO_5046978292" description="Group 1 truncated hemoglobin" evidence="7">
    <location>
        <begin position="19"/>
        <end position="143"/>
    </location>
</feature>
<comment type="cofactor">
    <cofactor evidence="6">
        <name>heme</name>
        <dbReference type="ChEBI" id="CHEBI:30413"/>
    </cofactor>
</comment>
<keyword evidence="6" id="KW-0561">Oxygen transport</keyword>
<evidence type="ECO:0000256" key="7">
    <source>
        <dbReference type="SAM" id="SignalP"/>
    </source>
</evidence>
<dbReference type="InterPro" id="IPR009050">
    <property type="entry name" value="Globin-like_sf"/>
</dbReference>
<organism evidence="8 9">
    <name type="scientific">Billgrantia campisalis</name>
    <dbReference type="NCBI Taxonomy" id="74661"/>
    <lineage>
        <taxon>Bacteria</taxon>
        <taxon>Pseudomonadati</taxon>
        <taxon>Pseudomonadota</taxon>
        <taxon>Gammaproteobacteria</taxon>
        <taxon>Oceanospirillales</taxon>
        <taxon>Halomonadaceae</taxon>
        <taxon>Billgrantia</taxon>
    </lineage>
</organism>
<feature type="signal peptide" evidence="7">
    <location>
        <begin position="1"/>
        <end position="18"/>
    </location>
</feature>
<dbReference type="Pfam" id="PF01152">
    <property type="entry name" value="Bac_globin"/>
    <property type="match status" value="1"/>
</dbReference>
<keyword evidence="2 6" id="KW-0813">Transport</keyword>
<evidence type="ECO:0000256" key="3">
    <source>
        <dbReference type="ARBA" id="ARBA00022617"/>
    </source>
</evidence>
<dbReference type="Proteomes" id="UP000814385">
    <property type="component" value="Unassembled WGS sequence"/>
</dbReference>
<dbReference type="Gene3D" id="1.10.490.10">
    <property type="entry name" value="Globins"/>
    <property type="match status" value="1"/>
</dbReference>
<sequence length="143" mass="15628">MPSLRPLLITLLVSILLAGCAQQRQGSLYQQLGGDAGISAIVEDFTLRLADDPEIVGFFANTNIDLFVASLEQQLCETSDGPCRYDGPPMDRAHQHMGLTDAHFNAVVGHMQQALIDQGIPPGPRNQLLGRLARLHGDIMRRQ</sequence>
<dbReference type="CDD" id="cd00454">
    <property type="entry name" value="TrHb1_N"/>
    <property type="match status" value="1"/>
</dbReference>
<dbReference type="InterPro" id="IPR016339">
    <property type="entry name" value="Hemoglobin_trunc_I"/>
</dbReference>
<evidence type="ECO:0000256" key="6">
    <source>
        <dbReference type="PIRNR" id="PIRNR002030"/>
    </source>
</evidence>
<keyword evidence="7" id="KW-0732">Signal</keyword>
<evidence type="ECO:0000256" key="5">
    <source>
        <dbReference type="ARBA" id="ARBA00023004"/>
    </source>
</evidence>
<gene>
    <name evidence="8" type="ORF">HOP52_13605</name>
</gene>
<dbReference type="PROSITE" id="PS51257">
    <property type="entry name" value="PROKAR_LIPOPROTEIN"/>
    <property type="match status" value="1"/>
</dbReference>
<dbReference type="InterPro" id="IPR012292">
    <property type="entry name" value="Globin/Proto"/>
</dbReference>
<comment type="similarity">
    <text evidence="1 6">Belongs to the truncated hemoglobin family. Group I subfamily.</text>
</comment>
<dbReference type="SUPFAM" id="SSF46458">
    <property type="entry name" value="Globin-like"/>
    <property type="match status" value="1"/>
</dbReference>
<keyword evidence="9" id="KW-1185">Reference proteome</keyword>
<keyword evidence="3 6" id="KW-0349">Heme</keyword>
<evidence type="ECO:0000256" key="2">
    <source>
        <dbReference type="ARBA" id="ARBA00022448"/>
    </source>
</evidence>
<name>A0ABS9PAJ9_9GAMM</name>
<evidence type="ECO:0000256" key="1">
    <source>
        <dbReference type="ARBA" id="ARBA00009660"/>
    </source>
</evidence>
<protein>
    <recommendedName>
        <fullName evidence="6">Group 1 truncated hemoglobin</fullName>
    </recommendedName>
</protein>